<dbReference type="InterPro" id="IPR036273">
    <property type="entry name" value="CRAL/TRIO_N_dom_sf"/>
</dbReference>
<evidence type="ECO:0000313" key="3">
    <source>
        <dbReference type="Proteomes" id="UP000007797"/>
    </source>
</evidence>
<dbReference type="Gene3D" id="3.40.525.10">
    <property type="entry name" value="CRAL-TRIO lipid binding domain"/>
    <property type="match status" value="1"/>
</dbReference>
<sequence>MNIDTQYHILDNLTALETQALQQFRNHPIAKEIKDEQLMIYLFAKKLDVEKAALVLTNNLELRKKLSIPFPVRKSDLNLEVAKKNYSFSIYGMKDKMGRSIAYLYPAKIVPKDYSLKDMITFMLWNLDTTCYTSSQQHRLGIVIVEDLKHMSIFKHFDNRLKAQLDGKSMENIFPGRIQGIYLLNSPFYIKPLLSLAKKFIKNKILARVQYFPKSDRLEEFIDPSQLLKEYGGSLEFDLNSWIDSLPSNY</sequence>
<feature type="domain" description="CRAL-TRIO" evidence="1">
    <location>
        <begin position="78"/>
        <end position="239"/>
    </location>
</feature>
<dbReference type="Proteomes" id="UP000007797">
    <property type="component" value="Unassembled WGS sequence"/>
</dbReference>
<dbReference type="OMA" id="HESAVCH"/>
<dbReference type="KEGG" id="dfa:DFA_01353"/>
<dbReference type="PANTHER" id="PTHR10174">
    <property type="entry name" value="ALPHA-TOCOPHEROL TRANSFER PROTEIN-RELATED"/>
    <property type="match status" value="1"/>
</dbReference>
<evidence type="ECO:0000313" key="2">
    <source>
        <dbReference type="EMBL" id="EGG21467.1"/>
    </source>
</evidence>
<dbReference type="SUPFAM" id="SSF46938">
    <property type="entry name" value="CRAL/TRIO N-terminal domain"/>
    <property type="match status" value="1"/>
</dbReference>
<dbReference type="STRING" id="1054147.F4PS84"/>
<dbReference type="SUPFAM" id="SSF52087">
    <property type="entry name" value="CRAL/TRIO domain"/>
    <property type="match status" value="1"/>
</dbReference>
<dbReference type="PROSITE" id="PS50191">
    <property type="entry name" value="CRAL_TRIO"/>
    <property type="match status" value="1"/>
</dbReference>
<dbReference type="InterPro" id="IPR001251">
    <property type="entry name" value="CRAL-TRIO_dom"/>
</dbReference>
<dbReference type="EMBL" id="GL883010">
    <property type="protein sequence ID" value="EGG21467.1"/>
    <property type="molecule type" value="Genomic_DNA"/>
</dbReference>
<organism evidence="2 3">
    <name type="scientific">Cavenderia fasciculata</name>
    <name type="common">Slime mold</name>
    <name type="synonym">Dictyostelium fasciculatum</name>
    <dbReference type="NCBI Taxonomy" id="261658"/>
    <lineage>
        <taxon>Eukaryota</taxon>
        <taxon>Amoebozoa</taxon>
        <taxon>Evosea</taxon>
        <taxon>Eumycetozoa</taxon>
        <taxon>Dictyostelia</taxon>
        <taxon>Acytosteliales</taxon>
        <taxon>Cavenderiaceae</taxon>
        <taxon>Cavenderia</taxon>
    </lineage>
</organism>
<gene>
    <name evidence="2" type="ORF">DFA_01353</name>
</gene>
<dbReference type="SMART" id="SM00516">
    <property type="entry name" value="SEC14"/>
    <property type="match status" value="1"/>
</dbReference>
<dbReference type="GO" id="GO:1902936">
    <property type="term" value="F:phosphatidylinositol bisphosphate binding"/>
    <property type="evidence" value="ECO:0007669"/>
    <property type="project" value="TreeGrafter"/>
</dbReference>
<dbReference type="RefSeq" id="XP_004359317.1">
    <property type="nucleotide sequence ID" value="XM_004359260.1"/>
</dbReference>
<dbReference type="CDD" id="cd00170">
    <property type="entry name" value="SEC14"/>
    <property type="match status" value="1"/>
</dbReference>
<dbReference type="AlphaFoldDB" id="F4PS84"/>
<reference evidence="3" key="1">
    <citation type="journal article" date="2011" name="Genome Res.">
        <title>Phylogeny-wide analysis of social amoeba genomes highlights ancient origins for complex intercellular communication.</title>
        <authorList>
            <person name="Heidel A.J."/>
            <person name="Lawal H.M."/>
            <person name="Felder M."/>
            <person name="Schilde C."/>
            <person name="Helps N.R."/>
            <person name="Tunggal B."/>
            <person name="Rivero F."/>
            <person name="John U."/>
            <person name="Schleicher M."/>
            <person name="Eichinger L."/>
            <person name="Platzer M."/>
            <person name="Noegel A.A."/>
            <person name="Schaap P."/>
            <person name="Gloeckner G."/>
        </authorList>
    </citation>
    <scope>NUCLEOTIDE SEQUENCE [LARGE SCALE GENOMIC DNA]</scope>
    <source>
        <strain evidence="3">SH3</strain>
    </source>
</reference>
<dbReference type="OrthoDB" id="16405at2759"/>
<dbReference type="PANTHER" id="PTHR10174:SF208">
    <property type="entry name" value="CRAL-TRIO DOMAIN-CONTAINING PROTEIN DDB_G0278031"/>
    <property type="match status" value="1"/>
</dbReference>
<protein>
    <submittedName>
        <fullName evidence="2">CRAL/TRIO domain-containing protein</fullName>
    </submittedName>
</protein>
<keyword evidence="3" id="KW-1185">Reference proteome</keyword>
<name>F4PS84_CACFS</name>
<dbReference type="GeneID" id="14872794"/>
<proteinExistence type="predicted"/>
<dbReference type="GO" id="GO:0016020">
    <property type="term" value="C:membrane"/>
    <property type="evidence" value="ECO:0007669"/>
    <property type="project" value="TreeGrafter"/>
</dbReference>
<dbReference type="InterPro" id="IPR036865">
    <property type="entry name" value="CRAL-TRIO_dom_sf"/>
</dbReference>
<dbReference type="Pfam" id="PF00650">
    <property type="entry name" value="CRAL_TRIO"/>
    <property type="match status" value="1"/>
</dbReference>
<accession>F4PS84</accession>
<evidence type="ECO:0000259" key="1">
    <source>
        <dbReference type="PROSITE" id="PS50191"/>
    </source>
</evidence>